<dbReference type="PANTHER" id="PTHR43172:SF1">
    <property type="entry name" value="ADENYLOSUCCINATE LYASE"/>
    <property type="match status" value="1"/>
</dbReference>
<dbReference type="Gene3D" id="1.20.200.10">
    <property type="entry name" value="Fumarase/aspartase (Central domain)"/>
    <property type="match status" value="1"/>
</dbReference>
<comment type="caution">
    <text evidence="3">The sequence shown here is derived from an EMBL/GenBank/DDBJ whole genome shotgun (WGS) entry which is preliminary data.</text>
</comment>
<dbReference type="OrthoDB" id="406045at2759"/>
<dbReference type="InterPro" id="IPR020557">
    <property type="entry name" value="Fumarate_lyase_CS"/>
</dbReference>
<gene>
    <name evidence="3" type="ORF">EWB00_003126</name>
</gene>
<dbReference type="Gene3D" id="6.10.250.1570">
    <property type="match status" value="1"/>
</dbReference>
<feature type="domain" description="Adenylosuccinate lyase C-terminal" evidence="2">
    <location>
        <begin position="256"/>
        <end position="341"/>
    </location>
</feature>
<dbReference type="InterPro" id="IPR008948">
    <property type="entry name" value="L-Aspartase-like"/>
</dbReference>
<dbReference type="Pfam" id="PF10397">
    <property type="entry name" value="ADSL_C"/>
    <property type="match status" value="1"/>
</dbReference>
<dbReference type="GO" id="GO:0004018">
    <property type="term" value="F:N6-(1,2-dicarboxyethyl)AMP AMP-lyase (fumarate-forming) activity"/>
    <property type="evidence" value="ECO:0007669"/>
    <property type="project" value="TreeGrafter"/>
</dbReference>
<dbReference type="PROSITE" id="PS00163">
    <property type="entry name" value="FUMARATE_LYASES"/>
    <property type="match status" value="1"/>
</dbReference>
<evidence type="ECO:0000313" key="3">
    <source>
        <dbReference type="EMBL" id="TNN13191.1"/>
    </source>
</evidence>
<dbReference type="InterPro" id="IPR022761">
    <property type="entry name" value="Fumarate_lyase_N"/>
</dbReference>
<dbReference type="InterPro" id="IPR000362">
    <property type="entry name" value="Fumarate_lyase_fam"/>
</dbReference>
<accession>A0A4Z2D9K9</accession>
<dbReference type="PANTHER" id="PTHR43172">
    <property type="entry name" value="ADENYLOSUCCINATE LYASE"/>
    <property type="match status" value="1"/>
</dbReference>
<dbReference type="PRINTS" id="PR00149">
    <property type="entry name" value="FUMRATELYASE"/>
</dbReference>
<dbReference type="SUPFAM" id="SSF48557">
    <property type="entry name" value="L-aspartase-like"/>
    <property type="match status" value="1"/>
</dbReference>
<protein>
    <submittedName>
        <fullName evidence="3">Adenylosuccinate lyase isoform 3</fullName>
    </submittedName>
</protein>
<dbReference type="GO" id="GO:0005829">
    <property type="term" value="C:cytosol"/>
    <property type="evidence" value="ECO:0007669"/>
    <property type="project" value="TreeGrafter"/>
</dbReference>
<sequence>MFRDALNILLPKVARCIDRLAKTAVLHKSLVCLARTHLQAAQPTTMGRRICMWLQDLLLDLENLERLKTYTMRFRGAKGAVGTQASFLDLFQGDHQKVIKLDELLTKKAGFQRSWSVTGQTYPRKVDSEITNVLSGIGTTIHKICTDIRLLSSFKEVEEPFETKQIGSSAMPYKRNPIRSERACSLARYLMHISASTISTASIQWLERSLDDSANRRIVLPEAFLAADACLILLQNITEGLIVYPMVMKANLDAELPFLVVERILVKMVSEAAANRQECHERLRQHSHEAAAEIKLKGLKNNLLDKLLRDDYFAPIHSSLPTILDPSYMIGRAVEQVELFLETEVDPALHPYKDCLQLASSITI</sequence>
<dbReference type="GO" id="GO:0070626">
    <property type="term" value="F:(S)-2-(5-amino-1-(5-phospho-D-ribosyl)imidazole-4-carboxamido) succinate lyase (fumarate-forming) activity"/>
    <property type="evidence" value="ECO:0007669"/>
    <property type="project" value="TreeGrafter"/>
</dbReference>
<reference evidence="3 4" key="1">
    <citation type="submission" date="2019-03" db="EMBL/GenBank/DDBJ databases">
        <title>An improved genome assembly of the fluke Schistosoma japonicum.</title>
        <authorList>
            <person name="Hu W."/>
            <person name="Luo F."/>
            <person name="Yin M."/>
            <person name="Mo X."/>
            <person name="Sun C."/>
            <person name="Wu Q."/>
            <person name="Zhu B."/>
            <person name="Xiang M."/>
            <person name="Wang J."/>
            <person name="Wang Y."/>
            <person name="Zhang T."/>
            <person name="Xu B."/>
            <person name="Zheng H."/>
            <person name="Feng Z."/>
        </authorList>
    </citation>
    <scope>NUCLEOTIDE SEQUENCE [LARGE SCALE GENOMIC DNA]</scope>
    <source>
        <strain evidence="3">HuSjv2</strain>
        <tissue evidence="3">Worms</tissue>
    </source>
</reference>
<keyword evidence="4" id="KW-1185">Reference proteome</keyword>
<proteinExistence type="predicted"/>
<dbReference type="GO" id="GO:0044208">
    <property type="term" value="P:'de novo' AMP biosynthetic process"/>
    <property type="evidence" value="ECO:0007669"/>
    <property type="project" value="TreeGrafter"/>
</dbReference>
<dbReference type="Pfam" id="PF00206">
    <property type="entry name" value="Lyase_1"/>
    <property type="match status" value="1"/>
</dbReference>
<dbReference type="Proteomes" id="UP000311919">
    <property type="component" value="Unassembled WGS sequence"/>
</dbReference>
<evidence type="ECO:0000259" key="2">
    <source>
        <dbReference type="SMART" id="SM00998"/>
    </source>
</evidence>
<evidence type="ECO:0000256" key="1">
    <source>
        <dbReference type="ARBA" id="ARBA00023239"/>
    </source>
</evidence>
<name>A0A4Z2D9K9_SCHJA</name>
<evidence type="ECO:0000313" key="4">
    <source>
        <dbReference type="Proteomes" id="UP000311919"/>
    </source>
</evidence>
<keyword evidence="1 3" id="KW-0456">Lyase</keyword>
<dbReference type="AlphaFoldDB" id="A0A4Z2D9K9"/>
<dbReference type="EMBL" id="SKCS01000198">
    <property type="protein sequence ID" value="TNN13191.1"/>
    <property type="molecule type" value="Genomic_DNA"/>
</dbReference>
<dbReference type="InterPro" id="IPR019468">
    <property type="entry name" value="AdenyloSucc_lyase_C"/>
</dbReference>
<organism evidence="3 4">
    <name type="scientific">Schistosoma japonicum</name>
    <name type="common">Blood fluke</name>
    <dbReference type="NCBI Taxonomy" id="6182"/>
    <lineage>
        <taxon>Eukaryota</taxon>
        <taxon>Metazoa</taxon>
        <taxon>Spiralia</taxon>
        <taxon>Lophotrochozoa</taxon>
        <taxon>Platyhelminthes</taxon>
        <taxon>Trematoda</taxon>
        <taxon>Digenea</taxon>
        <taxon>Strigeidida</taxon>
        <taxon>Schistosomatoidea</taxon>
        <taxon>Schistosomatidae</taxon>
        <taxon>Schistosoma</taxon>
    </lineage>
</organism>
<dbReference type="SMART" id="SM00998">
    <property type="entry name" value="ADSL_C"/>
    <property type="match status" value="1"/>
</dbReference>